<accession>A0A183BD39</accession>
<dbReference type="WBParaSite" id="ECPE_0001716801-mRNA-1">
    <property type="protein sequence ID" value="ECPE_0001716801-mRNA-1"/>
    <property type="gene ID" value="ECPE_0001716801"/>
</dbReference>
<reference evidence="1 2" key="2">
    <citation type="submission" date="2018-11" db="EMBL/GenBank/DDBJ databases">
        <authorList>
            <consortium name="Pathogen Informatics"/>
        </authorList>
    </citation>
    <scope>NUCLEOTIDE SEQUENCE [LARGE SCALE GENOMIC DNA]</scope>
    <source>
        <strain evidence="1 2">Egypt</strain>
    </source>
</reference>
<dbReference type="EMBL" id="UZAN01067599">
    <property type="protein sequence ID" value="VDP94409.1"/>
    <property type="molecule type" value="Genomic_DNA"/>
</dbReference>
<sequence length="226" mass="24291">MVTQARPGITDIRHADGSLTDGDKFAANTLAEYYSTVFSPEHVSRTDGIGGPAEDSMLNRSMEPVSFSPAQVGLKLASLVAKTSPGLDEIPSAVLRAVSTIRKQTFQPLYESRRNPARVLNMRGIFYIQVMGQNLTKQLPSGSPALSDLKGAGDLGAHDHAHCRTGCADITVVTVTPRKGAFNFALTPSYREPAKPTGPGDDRVGLATTKSLVLHHRLTYRNTFLG</sequence>
<gene>
    <name evidence="1" type="ORF">ECPE_LOCUS17124</name>
</gene>
<dbReference type="AlphaFoldDB" id="A0A183BD39"/>
<organism evidence="3">
    <name type="scientific">Echinostoma caproni</name>
    <dbReference type="NCBI Taxonomy" id="27848"/>
    <lineage>
        <taxon>Eukaryota</taxon>
        <taxon>Metazoa</taxon>
        <taxon>Spiralia</taxon>
        <taxon>Lophotrochozoa</taxon>
        <taxon>Platyhelminthes</taxon>
        <taxon>Trematoda</taxon>
        <taxon>Digenea</taxon>
        <taxon>Plagiorchiida</taxon>
        <taxon>Echinostomata</taxon>
        <taxon>Echinostomatoidea</taxon>
        <taxon>Echinostomatidae</taxon>
        <taxon>Echinostoma</taxon>
    </lineage>
</organism>
<proteinExistence type="predicted"/>
<evidence type="ECO:0000313" key="2">
    <source>
        <dbReference type="Proteomes" id="UP000272942"/>
    </source>
</evidence>
<dbReference type="Proteomes" id="UP000272942">
    <property type="component" value="Unassembled WGS sequence"/>
</dbReference>
<evidence type="ECO:0000313" key="1">
    <source>
        <dbReference type="EMBL" id="VDP94409.1"/>
    </source>
</evidence>
<evidence type="ECO:0000313" key="3">
    <source>
        <dbReference type="WBParaSite" id="ECPE_0001716801-mRNA-1"/>
    </source>
</evidence>
<protein>
    <submittedName>
        <fullName evidence="3">TonB_dep_Rec domain-containing protein</fullName>
    </submittedName>
</protein>
<reference evidence="3" key="1">
    <citation type="submission" date="2016-06" db="UniProtKB">
        <authorList>
            <consortium name="WormBaseParasite"/>
        </authorList>
    </citation>
    <scope>IDENTIFICATION</scope>
</reference>
<keyword evidence="2" id="KW-1185">Reference proteome</keyword>
<name>A0A183BD39_9TREM</name>